<dbReference type="EMBL" id="SJPM01000005">
    <property type="protein sequence ID" value="TWT96247.1"/>
    <property type="molecule type" value="Genomic_DNA"/>
</dbReference>
<dbReference type="OrthoDB" id="268299at2"/>
<evidence type="ECO:0000313" key="2">
    <source>
        <dbReference type="Proteomes" id="UP000316213"/>
    </source>
</evidence>
<accession>A0A5C6AA65</accession>
<dbReference type="Proteomes" id="UP000316213">
    <property type="component" value="Unassembled WGS sequence"/>
</dbReference>
<gene>
    <name evidence="1" type="ORF">Pla100_27240</name>
</gene>
<sequence length="153" mass="17925">MYAPDTQIEFTYPESTQVESQTTFRKRRVQIREVRDLISQPLTPEEFLRRPLTHRSRYLLTAYDLDSAQWRQFYLGSSKEHATSGRLRIALYRPGAEKPTKIISRAFEPTRRDRIELARTLKQFRDQPHEGLELRVIPDLDSAQTNVHGPTNG</sequence>
<comment type="caution">
    <text evidence="1">The sequence shown here is derived from an EMBL/GenBank/DDBJ whole genome shotgun (WGS) entry which is preliminary data.</text>
</comment>
<keyword evidence="2" id="KW-1185">Reference proteome</keyword>
<dbReference type="AlphaFoldDB" id="A0A5C6AA65"/>
<proteinExistence type="predicted"/>
<organism evidence="1 2">
    <name type="scientific">Neorhodopirellula pilleata</name>
    <dbReference type="NCBI Taxonomy" id="2714738"/>
    <lineage>
        <taxon>Bacteria</taxon>
        <taxon>Pseudomonadati</taxon>
        <taxon>Planctomycetota</taxon>
        <taxon>Planctomycetia</taxon>
        <taxon>Pirellulales</taxon>
        <taxon>Pirellulaceae</taxon>
        <taxon>Neorhodopirellula</taxon>
    </lineage>
</organism>
<reference evidence="1 2" key="1">
    <citation type="submission" date="2019-02" db="EMBL/GenBank/DDBJ databases">
        <title>Deep-cultivation of Planctomycetes and their phenomic and genomic characterization uncovers novel biology.</title>
        <authorList>
            <person name="Wiegand S."/>
            <person name="Jogler M."/>
            <person name="Boedeker C."/>
            <person name="Pinto D."/>
            <person name="Vollmers J."/>
            <person name="Rivas-Marin E."/>
            <person name="Kohn T."/>
            <person name="Peeters S.H."/>
            <person name="Heuer A."/>
            <person name="Rast P."/>
            <person name="Oberbeckmann S."/>
            <person name="Bunk B."/>
            <person name="Jeske O."/>
            <person name="Meyerdierks A."/>
            <person name="Storesund J.E."/>
            <person name="Kallscheuer N."/>
            <person name="Luecker S."/>
            <person name="Lage O.M."/>
            <person name="Pohl T."/>
            <person name="Merkel B.J."/>
            <person name="Hornburger P."/>
            <person name="Mueller R.-W."/>
            <person name="Bruemmer F."/>
            <person name="Labrenz M."/>
            <person name="Spormann A.M."/>
            <person name="Op Den Camp H."/>
            <person name="Overmann J."/>
            <person name="Amann R."/>
            <person name="Jetten M.S.M."/>
            <person name="Mascher T."/>
            <person name="Medema M.H."/>
            <person name="Devos D.P."/>
            <person name="Kaster A.-K."/>
            <person name="Ovreas L."/>
            <person name="Rohde M."/>
            <person name="Galperin M.Y."/>
            <person name="Jogler C."/>
        </authorList>
    </citation>
    <scope>NUCLEOTIDE SEQUENCE [LARGE SCALE GENOMIC DNA]</scope>
    <source>
        <strain evidence="1 2">Pla100</strain>
    </source>
</reference>
<evidence type="ECO:0000313" key="1">
    <source>
        <dbReference type="EMBL" id="TWT96247.1"/>
    </source>
</evidence>
<name>A0A5C6AA65_9BACT</name>
<protein>
    <submittedName>
        <fullName evidence="1">Uncharacterized protein</fullName>
    </submittedName>
</protein>
<dbReference type="RefSeq" id="WP_146578199.1">
    <property type="nucleotide sequence ID" value="NZ_SJPM01000005.1"/>
</dbReference>